<evidence type="ECO:0000259" key="2">
    <source>
        <dbReference type="Pfam" id="PF21320"/>
    </source>
</evidence>
<dbReference type="InterPro" id="IPR029063">
    <property type="entry name" value="SAM-dependent_MTases_sf"/>
</dbReference>
<dbReference type="CDD" id="cd02440">
    <property type="entry name" value="AdoMet_MTases"/>
    <property type="match status" value="1"/>
</dbReference>
<dbReference type="InterPro" id="IPR048711">
    <property type="entry name" value="WHD_Rv2258c"/>
</dbReference>
<dbReference type="Gene3D" id="3.40.50.150">
    <property type="entry name" value="Vaccinia Virus protein VP39"/>
    <property type="match status" value="1"/>
</dbReference>
<dbReference type="InterPro" id="IPR053173">
    <property type="entry name" value="SAM-binding_MTase"/>
</dbReference>
<organism evidence="3 4">
    <name type="scientific">Rhodococcus zopfii</name>
    <dbReference type="NCBI Taxonomy" id="43772"/>
    <lineage>
        <taxon>Bacteria</taxon>
        <taxon>Bacillati</taxon>
        <taxon>Actinomycetota</taxon>
        <taxon>Actinomycetes</taxon>
        <taxon>Mycobacteriales</taxon>
        <taxon>Nocardiaceae</taxon>
        <taxon>Rhodococcus</taxon>
    </lineage>
</organism>
<evidence type="ECO:0000259" key="1">
    <source>
        <dbReference type="Pfam" id="PF13649"/>
    </source>
</evidence>
<accession>A0ABU3WWS1</accession>
<gene>
    <name evidence="3" type="ORF">F8M49_29070</name>
</gene>
<dbReference type="InterPro" id="IPR036390">
    <property type="entry name" value="WH_DNA-bd_sf"/>
</dbReference>
<evidence type="ECO:0000313" key="4">
    <source>
        <dbReference type="Proteomes" id="UP001275440"/>
    </source>
</evidence>
<dbReference type="SUPFAM" id="SSF53335">
    <property type="entry name" value="S-adenosyl-L-methionine-dependent methyltransferases"/>
    <property type="match status" value="1"/>
</dbReference>
<keyword evidence="4" id="KW-1185">Reference proteome</keyword>
<proteinExistence type="predicted"/>
<dbReference type="SUPFAM" id="SSF46785">
    <property type="entry name" value="Winged helix' DNA-binding domain"/>
    <property type="match status" value="1"/>
</dbReference>
<dbReference type="InterPro" id="IPR036388">
    <property type="entry name" value="WH-like_DNA-bd_sf"/>
</dbReference>
<keyword evidence="3" id="KW-0489">Methyltransferase</keyword>
<dbReference type="GO" id="GO:0008168">
    <property type="term" value="F:methyltransferase activity"/>
    <property type="evidence" value="ECO:0007669"/>
    <property type="project" value="UniProtKB-KW"/>
</dbReference>
<dbReference type="Gene3D" id="1.10.10.10">
    <property type="entry name" value="Winged helix-like DNA-binding domain superfamily/Winged helix DNA-binding domain"/>
    <property type="match status" value="1"/>
</dbReference>
<dbReference type="Pfam" id="PF21320">
    <property type="entry name" value="WHD_Rv2258c"/>
    <property type="match status" value="1"/>
</dbReference>
<evidence type="ECO:0000313" key="3">
    <source>
        <dbReference type="EMBL" id="MDV2478453.1"/>
    </source>
</evidence>
<dbReference type="Proteomes" id="UP001275440">
    <property type="component" value="Unassembled WGS sequence"/>
</dbReference>
<dbReference type="EMBL" id="WBMO01000005">
    <property type="protein sequence ID" value="MDV2478453.1"/>
    <property type="molecule type" value="Genomic_DNA"/>
</dbReference>
<reference evidence="3 4" key="1">
    <citation type="submission" date="2019-10" db="EMBL/GenBank/DDBJ databases">
        <title>Draft Genome Assembly of Rhodococcus zopfii DSM44189.</title>
        <authorList>
            <person name="Sutton J.M."/>
            <person name="Akob D.M."/>
            <person name="Bushman T.J."/>
        </authorList>
    </citation>
    <scope>NUCLEOTIDE SEQUENCE [LARGE SCALE GENOMIC DNA]</scope>
    <source>
        <strain evidence="3 4">DSM 44189</strain>
    </source>
</reference>
<dbReference type="PANTHER" id="PTHR45128">
    <property type="entry name" value="METHYLTRANSFERASE TYPE 11"/>
    <property type="match status" value="1"/>
</dbReference>
<dbReference type="GO" id="GO:0032259">
    <property type="term" value="P:methylation"/>
    <property type="evidence" value="ECO:0007669"/>
    <property type="project" value="UniProtKB-KW"/>
</dbReference>
<feature type="domain" description="S-adenosylmethionine-dependent methyltransferase Rv2258c-like winged HTH" evidence="2">
    <location>
        <begin position="28"/>
        <end position="96"/>
    </location>
</feature>
<name>A0ABU3WWS1_9NOCA</name>
<feature type="domain" description="Methyltransferase" evidence="1">
    <location>
        <begin position="177"/>
        <end position="272"/>
    </location>
</feature>
<dbReference type="PANTHER" id="PTHR45128:SF2">
    <property type="entry name" value="METHYLTRANSFERASE DOMAIN-CONTAINING PROTEIN"/>
    <property type="match status" value="1"/>
</dbReference>
<dbReference type="InterPro" id="IPR041698">
    <property type="entry name" value="Methyltransf_25"/>
</dbReference>
<protein>
    <submittedName>
        <fullName evidence="3">Class I SAM-dependent methyltransferase</fullName>
    </submittedName>
</protein>
<keyword evidence="3" id="KW-0808">Transferase</keyword>
<comment type="caution">
    <text evidence="3">The sequence shown here is derived from an EMBL/GenBank/DDBJ whole genome shotgun (WGS) entry which is preliminary data.</text>
</comment>
<dbReference type="Pfam" id="PF13649">
    <property type="entry name" value="Methyltransf_25"/>
    <property type="match status" value="1"/>
</dbReference>
<sequence length="357" mass="38274">MTDTHPTVDSLTQRVLDASLGTVDLIAMYLGDRLGWYRSLAVDGPATPDELAARTGTAPRYAREWLEQQAVTGLLVASDGDPRRYTLPDSAAEVLTDGRSLNYLGPLARMLCGVAVHLPELLTAYRTGGGVSWAELGADARESQAAMNRPWFEKALPAALASVPELHDALRKPGIEIADIGCGGAWSTIALARAYPQARVSGYDIDPATVDLAASNVAGVPNVSDRVSITAADARTLPAQRFSAVFAFECIHDMPRPVEVLGAMRRALTDDGVVVVMDEAVADEFTAPGDEVERLMYGFSLICCLPDGMSHPGSVGTGTVMRSSTLRRYALKAGFSDVSVLPIDEFGFWRFYLLTAH</sequence>